<dbReference type="InterPro" id="IPR012373">
    <property type="entry name" value="Ferrdict_sens_TM"/>
</dbReference>
<dbReference type="EMBL" id="VSSQ01011666">
    <property type="protein sequence ID" value="MPM47406.1"/>
    <property type="molecule type" value="Genomic_DNA"/>
</dbReference>
<keyword evidence="1" id="KW-0812">Transmembrane</keyword>
<dbReference type="PANTHER" id="PTHR30273">
    <property type="entry name" value="PERIPLASMIC SIGNAL SENSOR AND SIGMA FACTOR ACTIVATOR FECR-RELATED"/>
    <property type="match status" value="1"/>
</dbReference>
<feature type="domain" description="Protein FecR C-terminal" evidence="3">
    <location>
        <begin position="234"/>
        <end position="299"/>
    </location>
</feature>
<protein>
    <recommendedName>
        <fullName evidence="5">Protein FecR</fullName>
    </recommendedName>
</protein>
<dbReference type="PIRSF" id="PIRSF018266">
    <property type="entry name" value="FecR"/>
    <property type="match status" value="1"/>
</dbReference>
<evidence type="ECO:0000256" key="1">
    <source>
        <dbReference type="SAM" id="Phobius"/>
    </source>
</evidence>
<dbReference type="Gene3D" id="3.55.50.30">
    <property type="match status" value="1"/>
</dbReference>
<dbReference type="PANTHER" id="PTHR30273:SF2">
    <property type="entry name" value="PROTEIN FECR"/>
    <property type="match status" value="1"/>
</dbReference>
<evidence type="ECO:0000313" key="4">
    <source>
        <dbReference type="EMBL" id="MPM47406.1"/>
    </source>
</evidence>
<reference evidence="4" key="1">
    <citation type="submission" date="2019-08" db="EMBL/GenBank/DDBJ databases">
        <authorList>
            <person name="Kucharzyk K."/>
            <person name="Murdoch R.W."/>
            <person name="Higgins S."/>
            <person name="Loffler F."/>
        </authorList>
    </citation>
    <scope>NUCLEOTIDE SEQUENCE</scope>
</reference>
<dbReference type="GO" id="GO:0016989">
    <property type="term" value="F:sigma factor antagonist activity"/>
    <property type="evidence" value="ECO:0007669"/>
    <property type="project" value="TreeGrafter"/>
</dbReference>
<dbReference type="AlphaFoldDB" id="A0A645A398"/>
<dbReference type="Pfam" id="PF04773">
    <property type="entry name" value="FecR"/>
    <property type="match status" value="1"/>
</dbReference>
<dbReference type="InterPro" id="IPR006860">
    <property type="entry name" value="FecR"/>
</dbReference>
<dbReference type="Pfam" id="PF16344">
    <property type="entry name" value="FecR_C"/>
    <property type="match status" value="1"/>
</dbReference>
<feature type="transmembrane region" description="Helical" evidence="1">
    <location>
        <begin position="61"/>
        <end position="87"/>
    </location>
</feature>
<evidence type="ECO:0008006" key="5">
    <source>
        <dbReference type="Google" id="ProtNLM"/>
    </source>
</evidence>
<evidence type="ECO:0000259" key="2">
    <source>
        <dbReference type="Pfam" id="PF04773"/>
    </source>
</evidence>
<evidence type="ECO:0000259" key="3">
    <source>
        <dbReference type="Pfam" id="PF16344"/>
    </source>
</evidence>
<keyword evidence="1" id="KW-0472">Membrane</keyword>
<organism evidence="4">
    <name type="scientific">bioreactor metagenome</name>
    <dbReference type="NCBI Taxonomy" id="1076179"/>
    <lineage>
        <taxon>unclassified sequences</taxon>
        <taxon>metagenomes</taxon>
        <taxon>ecological metagenomes</taxon>
    </lineage>
</organism>
<dbReference type="InterPro" id="IPR032508">
    <property type="entry name" value="FecR_C"/>
</dbReference>
<dbReference type="FunFam" id="2.60.120.1440:FF:000001">
    <property type="entry name" value="Putative anti-sigma factor"/>
    <property type="match status" value="1"/>
</dbReference>
<proteinExistence type="predicted"/>
<gene>
    <name evidence="4" type="ORF">SDC9_94116</name>
</gene>
<accession>A0A645A398</accession>
<sequence>MNKELLYRFFEGNASVNEEKQIKQWLDASEANHRVFFQERKVYDAILLTTRGTSLKQKRKVLLSPWATGVAAAIALLLIVSGLYLLIGKDSTGPYNTLFVPPGQRINLILADNSNVWLNSNTEFRYPSSFSKKNRTVYLNGEAYFDVSKDKKKPFIVKTGQGDIQVTGTSFNVEAYSRFNSFETSLFEGGVDIIKNDTKLVSLKPNEKAVLSNNERVVSKIEGTDEYLWRKGLIAFNDKRLEEIFLSLEKYFDIQIQVDAKKLPQHTYTGKFRQSDGVDYALRVLQRSIRFTYERNEETGIIYIK</sequence>
<keyword evidence="1" id="KW-1133">Transmembrane helix</keyword>
<feature type="domain" description="FecR protein" evidence="2">
    <location>
        <begin position="99"/>
        <end position="191"/>
    </location>
</feature>
<dbReference type="Gene3D" id="2.60.120.1440">
    <property type="match status" value="1"/>
</dbReference>
<name>A0A645A398_9ZZZZ</name>
<comment type="caution">
    <text evidence="4">The sequence shown here is derived from an EMBL/GenBank/DDBJ whole genome shotgun (WGS) entry which is preliminary data.</text>
</comment>